<reference evidence="2" key="1">
    <citation type="journal article" date="2014" name="Front. Microbiol.">
        <title>High frequency of phylogenetically diverse reductive dehalogenase-homologous genes in deep subseafloor sedimentary metagenomes.</title>
        <authorList>
            <person name="Kawai M."/>
            <person name="Futagami T."/>
            <person name="Toyoda A."/>
            <person name="Takaki Y."/>
            <person name="Nishi S."/>
            <person name="Hori S."/>
            <person name="Arai W."/>
            <person name="Tsubouchi T."/>
            <person name="Morono Y."/>
            <person name="Uchiyama I."/>
            <person name="Ito T."/>
            <person name="Fujiyama A."/>
            <person name="Inagaki F."/>
            <person name="Takami H."/>
        </authorList>
    </citation>
    <scope>NUCLEOTIDE SEQUENCE</scope>
    <source>
        <strain evidence="2">Expedition CK06-06</strain>
    </source>
</reference>
<feature type="region of interest" description="Disordered" evidence="1">
    <location>
        <begin position="19"/>
        <end position="50"/>
    </location>
</feature>
<dbReference type="AlphaFoldDB" id="X0YD48"/>
<organism evidence="2">
    <name type="scientific">marine sediment metagenome</name>
    <dbReference type="NCBI Taxonomy" id="412755"/>
    <lineage>
        <taxon>unclassified sequences</taxon>
        <taxon>metagenomes</taxon>
        <taxon>ecological metagenomes</taxon>
    </lineage>
</organism>
<evidence type="ECO:0000313" key="2">
    <source>
        <dbReference type="EMBL" id="GAG53784.1"/>
    </source>
</evidence>
<comment type="caution">
    <text evidence="2">The sequence shown here is derived from an EMBL/GenBank/DDBJ whole genome shotgun (WGS) entry which is preliminary data.</text>
</comment>
<accession>X0YD48</accession>
<dbReference type="EMBL" id="BART01008364">
    <property type="protein sequence ID" value="GAG53784.1"/>
    <property type="molecule type" value="Genomic_DNA"/>
</dbReference>
<protein>
    <submittedName>
        <fullName evidence="2">Uncharacterized protein</fullName>
    </submittedName>
</protein>
<proteinExistence type="predicted"/>
<gene>
    <name evidence="2" type="ORF">S01H4_18833</name>
</gene>
<evidence type="ECO:0000256" key="1">
    <source>
        <dbReference type="SAM" id="MobiDB-lite"/>
    </source>
</evidence>
<sequence>MAKKSGITSGEALQLNKGVKGTSIGNGALKVGSMNKHKRRSFKEYRGQGR</sequence>
<name>X0YD48_9ZZZZ</name>